<protein>
    <submittedName>
        <fullName evidence="1">Uncharacterized protein</fullName>
    </submittedName>
</protein>
<dbReference type="AlphaFoldDB" id="A0AAW5N611"/>
<keyword evidence="2" id="KW-1185">Reference proteome</keyword>
<gene>
    <name evidence="1" type="ORF">NW209_09335</name>
</gene>
<reference evidence="1 2" key="1">
    <citation type="submission" date="2022-08" db="EMBL/GenBank/DDBJ databases">
        <authorList>
            <person name="Zeman M."/>
            <person name="Kubasova T."/>
        </authorList>
    </citation>
    <scope>NUCLEOTIDE SEQUENCE [LARGE SCALE GENOMIC DNA]</scope>
    <source>
        <strain evidence="1 2">ET62</strain>
    </source>
</reference>
<organism evidence="1 2">
    <name type="scientific">Phocaeicola barnesiae</name>
    <dbReference type="NCBI Taxonomy" id="376804"/>
    <lineage>
        <taxon>Bacteria</taxon>
        <taxon>Pseudomonadati</taxon>
        <taxon>Bacteroidota</taxon>
        <taxon>Bacteroidia</taxon>
        <taxon>Bacteroidales</taxon>
        <taxon>Bacteroidaceae</taxon>
        <taxon>Phocaeicola</taxon>
    </lineage>
</organism>
<evidence type="ECO:0000313" key="2">
    <source>
        <dbReference type="Proteomes" id="UP001204579"/>
    </source>
</evidence>
<comment type="caution">
    <text evidence="1">The sequence shown here is derived from an EMBL/GenBank/DDBJ whole genome shotgun (WGS) entry which is preliminary data.</text>
</comment>
<accession>A0AAW5N611</accession>
<dbReference type="Proteomes" id="UP001204579">
    <property type="component" value="Unassembled WGS sequence"/>
</dbReference>
<proteinExistence type="predicted"/>
<dbReference type="EMBL" id="JANRHJ010000009">
    <property type="protein sequence ID" value="MCR8874213.1"/>
    <property type="molecule type" value="Genomic_DNA"/>
</dbReference>
<evidence type="ECO:0000313" key="1">
    <source>
        <dbReference type="EMBL" id="MCR8874213.1"/>
    </source>
</evidence>
<name>A0AAW5N611_9BACT</name>
<sequence length="45" mass="5341">MYRLIELMELNDWHGTAENLIPIRKLNRTPKQAILSSWNYQNVIG</sequence>